<gene>
    <name evidence="3" type="ORF">FY528_02670</name>
</gene>
<dbReference type="SUPFAM" id="SSF51230">
    <property type="entry name" value="Single hybrid motif"/>
    <property type="match status" value="1"/>
</dbReference>
<keyword evidence="1" id="KW-0092">Biotin</keyword>
<dbReference type="PANTHER" id="PTHR45266:SF3">
    <property type="entry name" value="OXALOACETATE DECARBOXYLASE ALPHA CHAIN"/>
    <property type="match status" value="1"/>
</dbReference>
<reference evidence="3 4" key="1">
    <citation type="submission" date="2019-08" db="EMBL/GenBank/DDBJ databases">
        <authorList>
            <person name="Seo M.-J."/>
        </authorList>
    </citation>
    <scope>NUCLEOTIDE SEQUENCE [LARGE SCALE GENOMIC DNA]</scope>
    <source>
        <strain evidence="3 4">KIGAM108</strain>
    </source>
</reference>
<dbReference type="PROSITE" id="PS00188">
    <property type="entry name" value="BIOTIN"/>
    <property type="match status" value="1"/>
</dbReference>
<dbReference type="RefSeq" id="WP_149069448.1">
    <property type="nucleotide sequence ID" value="NZ_VTHL01000002.1"/>
</dbReference>
<dbReference type="EMBL" id="VTHL01000002">
    <property type="protein sequence ID" value="TYZ13331.1"/>
    <property type="molecule type" value="Genomic_DNA"/>
</dbReference>
<evidence type="ECO:0000313" key="3">
    <source>
        <dbReference type="EMBL" id="TYZ13331.1"/>
    </source>
</evidence>
<protein>
    <submittedName>
        <fullName evidence="3">Acetyl-CoA carboxylase biotin carboxyl carrier protein subunit</fullName>
    </submittedName>
</protein>
<dbReference type="Proteomes" id="UP000322791">
    <property type="component" value="Unassembled WGS sequence"/>
</dbReference>
<sequence>MLQITANSGQVWEVDFRPDAITVQDQPFTWDITTLGNGQYHLLHEGRSFSAEVVHIDYTNKLVELKINGQPMQLQAKDRFQLLLDKLGLGAAAAQKINQLKAPMPGLIVDIRVQPGQAVQKGDALLVLEAMKMENILKSPADGVVTDVKVQLRDNVTKGQILIQFS</sequence>
<feature type="domain" description="Lipoyl-binding" evidence="2">
    <location>
        <begin position="97"/>
        <end position="166"/>
    </location>
</feature>
<dbReference type="PANTHER" id="PTHR45266">
    <property type="entry name" value="OXALOACETATE DECARBOXYLASE ALPHA CHAIN"/>
    <property type="match status" value="1"/>
</dbReference>
<evidence type="ECO:0000313" key="4">
    <source>
        <dbReference type="Proteomes" id="UP000322791"/>
    </source>
</evidence>
<dbReference type="CDD" id="cd06850">
    <property type="entry name" value="biotinyl_domain"/>
    <property type="match status" value="1"/>
</dbReference>
<dbReference type="AlphaFoldDB" id="A0A5D6VBH9"/>
<dbReference type="Gene3D" id="2.40.50.100">
    <property type="match status" value="1"/>
</dbReference>
<dbReference type="FunFam" id="2.40.50.100:FF:000003">
    <property type="entry name" value="Acetyl-CoA carboxylase biotin carboxyl carrier protein"/>
    <property type="match status" value="1"/>
</dbReference>
<accession>A0A5D6VBH9</accession>
<name>A0A5D6VBH9_9BACT</name>
<dbReference type="InterPro" id="IPR050709">
    <property type="entry name" value="Biotin_Carboxyl_Carrier/Decarb"/>
</dbReference>
<keyword evidence="4" id="KW-1185">Reference proteome</keyword>
<dbReference type="InterPro" id="IPR001882">
    <property type="entry name" value="Biotin_BS"/>
</dbReference>
<comment type="caution">
    <text evidence="3">The sequence shown here is derived from an EMBL/GenBank/DDBJ whole genome shotgun (WGS) entry which is preliminary data.</text>
</comment>
<dbReference type="InterPro" id="IPR000089">
    <property type="entry name" value="Biotin_lipoyl"/>
</dbReference>
<dbReference type="Pfam" id="PF00364">
    <property type="entry name" value="Biotin_lipoyl"/>
    <property type="match status" value="1"/>
</dbReference>
<dbReference type="InterPro" id="IPR011053">
    <property type="entry name" value="Single_hybrid_motif"/>
</dbReference>
<evidence type="ECO:0000256" key="1">
    <source>
        <dbReference type="ARBA" id="ARBA00023267"/>
    </source>
</evidence>
<proteinExistence type="predicted"/>
<organism evidence="3 4">
    <name type="scientific">Hymenobacter lutimineralis</name>
    <dbReference type="NCBI Taxonomy" id="2606448"/>
    <lineage>
        <taxon>Bacteria</taxon>
        <taxon>Pseudomonadati</taxon>
        <taxon>Bacteroidota</taxon>
        <taxon>Cytophagia</taxon>
        <taxon>Cytophagales</taxon>
        <taxon>Hymenobacteraceae</taxon>
        <taxon>Hymenobacter</taxon>
    </lineage>
</organism>
<evidence type="ECO:0000259" key="2">
    <source>
        <dbReference type="PROSITE" id="PS50968"/>
    </source>
</evidence>
<dbReference type="PROSITE" id="PS50968">
    <property type="entry name" value="BIOTINYL_LIPOYL"/>
    <property type="match status" value="1"/>
</dbReference>